<gene>
    <name evidence="4" type="ORF">SAMN02746098_02555</name>
</gene>
<dbReference type="GO" id="GO:0016491">
    <property type="term" value="F:oxidoreductase activity"/>
    <property type="evidence" value="ECO:0007669"/>
    <property type="project" value="InterPro"/>
</dbReference>
<dbReference type="EMBL" id="FQXJ01000008">
    <property type="protein sequence ID" value="SHI13123.1"/>
    <property type="molecule type" value="Genomic_DNA"/>
</dbReference>
<dbReference type="PANTHER" id="PTHR43278">
    <property type="entry name" value="NAD(P)H-DEPENDENT FMN-CONTAINING OXIDOREDUCTASE YWQN-RELATED"/>
    <property type="match status" value="1"/>
</dbReference>
<accession>A0A1M5YNK3</accession>
<evidence type="ECO:0000313" key="4">
    <source>
        <dbReference type="EMBL" id="SHI13123.1"/>
    </source>
</evidence>
<evidence type="ECO:0000256" key="1">
    <source>
        <dbReference type="ARBA" id="ARBA00022630"/>
    </source>
</evidence>
<evidence type="ECO:0000256" key="2">
    <source>
        <dbReference type="ARBA" id="ARBA00022643"/>
    </source>
</evidence>
<dbReference type="InterPro" id="IPR029039">
    <property type="entry name" value="Flavoprotein-like_sf"/>
</dbReference>
<dbReference type="OrthoDB" id="6398207at2"/>
<evidence type="ECO:0000313" key="5">
    <source>
        <dbReference type="Proteomes" id="UP000183954"/>
    </source>
</evidence>
<dbReference type="InterPro" id="IPR051796">
    <property type="entry name" value="ISF_SsuE-like"/>
</dbReference>
<protein>
    <submittedName>
        <fullName evidence="4">Multimeric flavodoxin WrbA</fullName>
    </submittedName>
</protein>
<dbReference type="PANTHER" id="PTHR43278:SF2">
    <property type="entry name" value="IRON-SULFUR FLAVOPROTEIN"/>
    <property type="match status" value="1"/>
</dbReference>
<dbReference type="Gene3D" id="3.40.50.360">
    <property type="match status" value="1"/>
</dbReference>
<keyword evidence="5" id="KW-1185">Reference proteome</keyword>
<dbReference type="STRING" id="1121420.SAMN02746098_02555"/>
<dbReference type="InterPro" id="IPR005025">
    <property type="entry name" value="FMN_Rdtase-like_dom"/>
</dbReference>
<dbReference type="SUPFAM" id="SSF52218">
    <property type="entry name" value="Flavoproteins"/>
    <property type="match status" value="1"/>
</dbReference>
<evidence type="ECO:0000259" key="3">
    <source>
        <dbReference type="Pfam" id="PF03358"/>
    </source>
</evidence>
<organism evidence="4 5">
    <name type="scientific">Desulfosporosinus lacus DSM 15449</name>
    <dbReference type="NCBI Taxonomy" id="1121420"/>
    <lineage>
        <taxon>Bacteria</taxon>
        <taxon>Bacillati</taxon>
        <taxon>Bacillota</taxon>
        <taxon>Clostridia</taxon>
        <taxon>Eubacteriales</taxon>
        <taxon>Desulfitobacteriaceae</taxon>
        <taxon>Desulfosporosinus</taxon>
    </lineage>
</organism>
<name>A0A1M5YNK3_9FIRM</name>
<dbReference type="Pfam" id="PF03358">
    <property type="entry name" value="FMN_red"/>
    <property type="match status" value="1"/>
</dbReference>
<dbReference type="AlphaFoldDB" id="A0A1M5YNK3"/>
<reference evidence="5" key="1">
    <citation type="submission" date="2016-11" db="EMBL/GenBank/DDBJ databases">
        <authorList>
            <person name="Varghese N."/>
            <person name="Submissions S."/>
        </authorList>
    </citation>
    <scope>NUCLEOTIDE SEQUENCE [LARGE SCALE GENOMIC DNA]</scope>
    <source>
        <strain evidence="5">DSM 15449</strain>
    </source>
</reference>
<keyword evidence="1" id="KW-0285">Flavoprotein</keyword>
<dbReference type="Proteomes" id="UP000183954">
    <property type="component" value="Unassembled WGS sequence"/>
</dbReference>
<proteinExistence type="predicted"/>
<keyword evidence="2" id="KW-0288">FMN</keyword>
<feature type="domain" description="NADPH-dependent FMN reductase-like" evidence="3">
    <location>
        <begin position="1"/>
        <end position="123"/>
    </location>
</feature>
<sequence>MKVIAFNGSPRKGWNTEILLSKALEGAATQGAETELIHLYTLNYKGCISCFSCKRKDSKSYGKCAMKDDLMPILKKVEEADAIILGSPIYLGTTTGEMRSFLERLIFPYLVYDESHSTLFKKKIPTGFIYTMGLNMDGLKERGYDQHFKLTDMFLERIFGMSEYLSVTDTYQFDDYSKYVATAFDPKAKAKRREEEFPNDCKKAFDMGVRLTQRTLK</sequence>
<dbReference type="RefSeq" id="WP_073030113.1">
    <property type="nucleotide sequence ID" value="NZ_FQXJ01000008.1"/>
</dbReference>